<feature type="compositionally biased region" description="Polar residues" evidence="1">
    <location>
        <begin position="238"/>
        <end position="252"/>
    </location>
</feature>
<protein>
    <submittedName>
        <fullName evidence="2">Uncharacterized protein</fullName>
    </submittedName>
</protein>
<name>A0A139H7E7_9PEZI</name>
<gene>
    <name evidence="2" type="ORF">AC579_1386</name>
</gene>
<accession>A0A139H7E7</accession>
<feature type="region of interest" description="Disordered" evidence="1">
    <location>
        <begin position="219"/>
        <end position="285"/>
    </location>
</feature>
<evidence type="ECO:0000256" key="1">
    <source>
        <dbReference type="SAM" id="MobiDB-lite"/>
    </source>
</evidence>
<organism evidence="2 3">
    <name type="scientific">Pseudocercospora musae</name>
    <dbReference type="NCBI Taxonomy" id="113226"/>
    <lineage>
        <taxon>Eukaryota</taxon>
        <taxon>Fungi</taxon>
        <taxon>Dikarya</taxon>
        <taxon>Ascomycota</taxon>
        <taxon>Pezizomycotina</taxon>
        <taxon>Dothideomycetes</taxon>
        <taxon>Dothideomycetidae</taxon>
        <taxon>Mycosphaerellales</taxon>
        <taxon>Mycosphaerellaceae</taxon>
        <taxon>Pseudocercospora</taxon>
    </lineage>
</organism>
<evidence type="ECO:0000313" key="3">
    <source>
        <dbReference type="Proteomes" id="UP000073492"/>
    </source>
</evidence>
<keyword evidence="3" id="KW-1185">Reference proteome</keyword>
<feature type="compositionally biased region" description="Polar residues" evidence="1">
    <location>
        <begin position="262"/>
        <end position="276"/>
    </location>
</feature>
<feature type="region of interest" description="Disordered" evidence="1">
    <location>
        <begin position="436"/>
        <end position="458"/>
    </location>
</feature>
<dbReference type="STRING" id="113226.A0A139H7E7"/>
<dbReference type="Pfam" id="PF14441">
    <property type="entry name" value="OTT_1508_deam"/>
    <property type="match status" value="1"/>
</dbReference>
<proteinExistence type="predicted"/>
<dbReference type="InterPro" id="IPR027796">
    <property type="entry name" value="OTT_1508_deam-like"/>
</dbReference>
<reference evidence="2 3" key="1">
    <citation type="submission" date="2015-07" db="EMBL/GenBank/DDBJ databases">
        <title>Comparative genomics of the Sigatoka disease complex on banana suggests a link between parallel evolutionary changes in Pseudocercospora fijiensis and Pseudocercospora eumusae and increased virulence on the banana host.</title>
        <authorList>
            <person name="Chang T.-C."/>
            <person name="Salvucci A."/>
            <person name="Crous P.W."/>
            <person name="Stergiopoulos I."/>
        </authorList>
    </citation>
    <scope>NUCLEOTIDE SEQUENCE [LARGE SCALE GENOMIC DNA]</scope>
    <source>
        <strain evidence="2 3">CBS 116634</strain>
    </source>
</reference>
<comment type="caution">
    <text evidence="2">The sequence shown here is derived from an EMBL/GenBank/DDBJ whole genome shotgun (WGS) entry which is preliminary data.</text>
</comment>
<evidence type="ECO:0000313" key="2">
    <source>
        <dbReference type="EMBL" id="KXS98405.1"/>
    </source>
</evidence>
<sequence length="540" mass="60523">MTFENLENGTQEEVASSLGDVVKQAFSVTEDGVNLPGRLRALGYPEPRLDTRDVREVGKVANYWRIARHLAICARRFRSCFTRAEWTPLPRYRPSTTSEIQPRRYVHAEIQLLVHYELISPALMPRAIGVSKQACFLCDSFIRAHGQFAVTGAHRQIFPQWTVPDLEEYSAQTIQRFRRALSQLLVEVEQEKANSQKKRSWLPPPMQSAINLNVVQFSSPSNSTLQQPEGPFNEDNGIATSSKRSTSVSTLRANKPEINCPRYNTTDSDPAVTSTPLACEPQSRTEPDQAVAELPIEIALEGTIQNQSDWIHLIATFSSLPDQFQSTPPRKRYTIPKISLEPAPKDQGLRKIKLSDIPEQEELVLEIGMEENLDKFLFLLAGPKGQEICVLPNKVSARSNPDFEIHWKAADWSIDIAGFRLASMASMYCPGTRQQGSPLFEQGSSRKDCPGSDSNGLVIPKAKRSSQVQDGFSARSRNFTRSVARQQYNLVHIPDRLDSAAPGRARRAQNPLDLTCLPQHLRVRAHGHLSDSMDDLAPDY</sequence>
<dbReference type="EMBL" id="LFZO01000745">
    <property type="protein sequence ID" value="KXS98405.1"/>
    <property type="molecule type" value="Genomic_DNA"/>
</dbReference>
<dbReference type="AlphaFoldDB" id="A0A139H7E7"/>
<dbReference type="Proteomes" id="UP000073492">
    <property type="component" value="Unassembled WGS sequence"/>
</dbReference>
<dbReference type="OrthoDB" id="3644624at2759"/>